<dbReference type="GO" id="GO:0006412">
    <property type="term" value="P:translation"/>
    <property type="evidence" value="ECO:0007669"/>
    <property type="project" value="InterPro"/>
</dbReference>
<dbReference type="GO" id="GO:1990904">
    <property type="term" value="C:ribonucleoprotein complex"/>
    <property type="evidence" value="ECO:0007669"/>
    <property type="project" value="UniProtKB-KW"/>
</dbReference>
<evidence type="ECO:0000256" key="2">
    <source>
        <dbReference type="ARBA" id="ARBA00022980"/>
    </source>
</evidence>
<dbReference type="Pfam" id="PF00226">
    <property type="entry name" value="DnaJ"/>
    <property type="match status" value="1"/>
</dbReference>
<comment type="similarity">
    <text evidence="1 4">Belongs to the eukaryotic ribosomal protein eS12 family.</text>
</comment>
<name>A0A813GU12_POLGL</name>
<dbReference type="Gene3D" id="3.30.1330.30">
    <property type="match status" value="1"/>
</dbReference>
<dbReference type="PRINTS" id="PR00625">
    <property type="entry name" value="JDOMAIN"/>
</dbReference>
<proteinExistence type="inferred from homology"/>
<evidence type="ECO:0000313" key="7">
    <source>
        <dbReference type="Proteomes" id="UP000654075"/>
    </source>
</evidence>
<dbReference type="CDD" id="cd06257">
    <property type="entry name" value="DnaJ"/>
    <property type="match status" value="1"/>
</dbReference>
<feature type="domain" description="J" evidence="5">
    <location>
        <begin position="198"/>
        <end position="269"/>
    </location>
</feature>
<dbReference type="InterPro" id="IPR018253">
    <property type="entry name" value="DnaJ_domain_CS"/>
</dbReference>
<comment type="caution">
    <text evidence="6">The sequence shown here is derived from an EMBL/GenBank/DDBJ whole genome shotgun (WGS) entry which is preliminary data.</text>
</comment>
<dbReference type="GO" id="GO:0003735">
    <property type="term" value="F:structural constituent of ribosome"/>
    <property type="evidence" value="ECO:0007669"/>
    <property type="project" value="InterPro"/>
</dbReference>
<accession>A0A813GU12</accession>
<dbReference type="InterPro" id="IPR000530">
    <property type="entry name" value="Ribosomal_eS12"/>
</dbReference>
<keyword evidence="3 4" id="KW-0687">Ribonucleoprotein</keyword>
<dbReference type="Proteomes" id="UP000654075">
    <property type="component" value="Unassembled WGS sequence"/>
</dbReference>
<protein>
    <recommendedName>
        <fullName evidence="4">40S ribosomal protein S12</fullName>
    </recommendedName>
</protein>
<dbReference type="AlphaFoldDB" id="A0A813GU12"/>
<dbReference type="Pfam" id="PF01248">
    <property type="entry name" value="Ribosomal_L7Ae"/>
    <property type="match status" value="1"/>
</dbReference>
<feature type="non-terminal residue" evidence="6">
    <location>
        <position position="1"/>
    </location>
</feature>
<dbReference type="OrthoDB" id="10249311at2759"/>
<keyword evidence="7" id="KW-1185">Reference proteome</keyword>
<dbReference type="InterPro" id="IPR029064">
    <property type="entry name" value="Ribosomal_eL30-like_sf"/>
</dbReference>
<reference evidence="6" key="1">
    <citation type="submission" date="2021-02" db="EMBL/GenBank/DDBJ databases">
        <authorList>
            <person name="Dougan E. K."/>
            <person name="Rhodes N."/>
            <person name="Thang M."/>
            <person name="Chan C."/>
        </authorList>
    </citation>
    <scope>NUCLEOTIDE SEQUENCE</scope>
</reference>
<dbReference type="PROSITE" id="PS50076">
    <property type="entry name" value="DNAJ_2"/>
    <property type="match status" value="1"/>
</dbReference>
<dbReference type="Gene3D" id="1.10.287.110">
    <property type="entry name" value="DnaJ domain"/>
    <property type="match status" value="1"/>
</dbReference>
<dbReference type="PANTHER" id="PTHR11843">
    <property type="entry name" value="40S RIBOSOMAL PROTEIN S12"/>
    <property type="match status" value="1"/>
</dbReference>
<dbReference type="EMBL" id="CAJNNV010029337">
    <property type="protein sequence ID" value="CAE8628059.1"/>
    <property type="molecule type" value="Genomic_DNA"/>
</dbReference>
<organism evidence="6 7">
    <name type="scientific">Polarella glacialis</name>
    <name type="common">Dinoflagellate</name>
    <dbReference type="NCBI Taxonomy" id="89957"/>
    <lineage>
        <taxon>Eukaryota</taxon>
        <taxon>Sar</taxon>
        <taxon>Alveolata</taxon>
        <taxon>Dinophyceae</taxon>
        <taxon>Suessiales</taxon>
        <taxon>Suessiaceae</taxon>
        <taxon>Polarella</taxon>
    </lineage>
</organism>
<evidence type="ECO:0000256" key="3">
    <source>
        <dbReference type="ARBA" id="ARBA00023274"/>
    </source>
</evidence>
<evidence type="ECO:0000256" key="1">
    <source>
        <dbReference type="ARBA" id="ARBA00005824"/>
    </source>
</evidence>
<dbReference type="InterPro" id="IPR001623">
    <property type="entry name" value="DnaJ_domain"/>
</dbReference>
<sequence>MADIDEDEVAPVVEETLGAEQEEEVTDLMGAVRGVLKRALVVDGVIRGLHEVAKHIDASKAQVVFLAESCNEPTYKKLVQGLCLEKNVPLIDVPDNKSLGEWAGLCKIDKDGLPRKVVGASCVCVTDFGEEGEAYNYMMNHLGKAVASVTQATALQKLERWVDAVSVLEELHSWKKDEDVFWKVEWAKFEVRRVRRPDYYSLLRLARDATQAEVKSGYRKLSVQMHPDKQLQRNPDSDQAEARDRFQMIGEAFEILGDVAKREYYDKGYDAQGIRECLQVRKRFSGQAP</sequence>
<dbReference type="InterPro" id="IPR036869">
    <property type="entry name" value="J_dom_sf"/>
</dbReference>
<dbReference type="GO" id="GO:0005840">
    <property type="term" value="C:ribosome"/>
    <property type="evidence" value="ECO:0007669"/>
    <property type="project" value="UniProtKB-KW"/>
</dbReference>
<dbReference type="PROSITE" id="PS00636">
    <property type="entry name" value="DNAJ_1"/>
    <property type="match status" value="1"/>
</dbReference>
<dbReference type="SMART" id="SM00271">
    <property type="entry name" value="DnaJ"/>
    <property type="match status" value="1"/>
</dbReference>
<evidence type="ECO:0000259" key="5">
    <source>
        <dbReference type="PROSITE" id="PS50076"/>
    </source>
</evidence>
<gene>
    <name evidence="6" type="ORF">PGLA1383_LOCUS44756</name>
</gene>
<dbReference type="SUPFAM" id="SSF55315">
    <property type="entry name" value="L30e-like"/>
    <property type="match status" value="1"/>
</dbReference>
<keyword evidence="2 4" id="KW-0689">Ribosomal protein</keyword>
<dbReference type="SUPFAM" id="SSF46565">
    <property type="entry name" value="Chaperone J-domain"/>
    <property type="match status" value="1"/>
</dbReference>
<dbReference type="InterPro" id="IPR004038">
    <property type="entry name" value="Ribosomal_eL8/eL30/eS12/Gad45"/>
</dbReference>
<dbReference type="PRINTS" id="PR00972">
    <property type="entry name" value="RIBSOMALS12E"/>
</dbReference>
<evidence type="ECO:0000313" key="6">
    <source>
        <dbReference type="EMBL" id="CAE8628059.1"/>
    </source>
</evidence>
<evidence type="ECO:0000256" key="4">
    <source>
        <dbReference type="RuleBase" id="RU000670"/>
    </source>
</evidence>